<dbReference type="AlphaFoldDB" id="A0A316VAA4"/>
<dbReference type="PROSITE" id="PS50048">
    <property type="entry name" value="ZN2_CY6_FUNGAL_2"/>
    <property type="match status" value="1"/>
</dbReference>
<accession>A0A316VAA4</accession>
<dbReference type="GO" id="GO:0008270">
    <property type="term" value="F:zinc ion binding"/>
    <property type="evidence" value="ECO:0007669"/>
    <property type="project" value="InterPro"/>
</dbReference>
<evidence type="ECO:0000256" key="4">
    <source>
        <dbReference type="ARBA" id="ARBA00022691"/>
    </source>
</evidence>
<dbReference type="InParanoid" id="A0A316VAA4"/>
<gene>
    <name evidence="14" type="ORF">FA14DRAFT_192134</name>
</gene>
<dbReference type="OrthoDB" id="2123952at2759"/>
<dbReference type="PANTHER" id="PTHR31313:SF78">
    <property type="entry name" value="TRANSCRIPTION FACTOR DOMAIN-CONTAINING PROTEIN"/>
    <property type="match status" value="1"/>
</dbReference>
<dbReference type="STRING" id="1280837.A0A316VAA4"/>
<evidence type="ECO:0000259" key="13">
    <source>
        <dbReference type="PROSITE" id="PS50048"/>
    </source>
</evidence>
<feature type="compositionally biased region" description="Polar residues" evidence="12">
    <location>
        <begin position="23"/>
        <end position="40"/>
    </location>
</feature>
<evidence type="ECO:0000256" key="10">
    <source>
        <dbReference type="ARBA" id="ARBA00023163"/>
    </source>
</evidence>
<evidence type="ECO:0000256" key="9">
    <source>
        <dbReference type="ARBA" id="ARBA00023125"/>
    </source>
</evidence>
<dbReference type="InterPro" id="IPR051615">
    <property type="entry name" value="Transcr_Regulatory_Elem"/>
</dbReference>
<reference evidence="14 15" key="1">
    <citation type="journal article" date="2018" name="Mol. Biol. Evol.">
        <title>Broad Genomic Sampling Reveals a Smut Pathogenic Ancestry of the Fungal Clade Ustilaginomycotina.</title>
        <authorList>
            <person name="Kijpornyongpan T."/>
            <person name="Mondo S.J."/>
            <person name="Barry K."/>
            <person name="Sandor L."/>
            <person name="Lee J."/>
            <person name="Lipzen A."/>
            <person name="Pangilinan J."/>
            <person name="LaButti K."/>
            <person name="Hainaut M."/>
            <person name="Henrissat B."/>
            <person name="Grigoriev I.V."/>
            <person name="Spatafora J.W."/>
            <person name="Aime M.C."/>
        </authorList>
    </citation>
    <scope>NUCLEOTIDE SEQUENCE [LARGE SCALE GENOMIC DNA]</scope>
    <source>
        <strain evidence="14 15">MCA 3882</strain>
    </source>
</reference>
<feature type="compositionally biased region" description="Basic and acidic residues" evidence="12">
    <location>
        <begin position="141"/>
        <end position="150"/>
    </location>
</feature>
<dbReference type="GO" id="GO:0005634">
    <property type="term" value="C:nucleus"/>
    <property type="evidence" value="ECO:0007669"/>
    <property type="project" value="UniProtKB-SubCell"/>
</dbReference>
<dbReference type="PROSITE" id="PS00093">
    <property type="entry name" value="N4_MTASE"/>
    <property type="match status" value="1"/>
</dbReference>
<evidence type="ECO:0000313" key="15">
    <source>
        <dbReference type="Proteomes" id="UP000245771"/>
    </source>
</evidence>
<dbReference type="SMART" id="SM00906">
    <property type="entry name" value="Fungal_trans"/>
    <property type="match status" value="1"/>
</dbReference>
<keyword evidence="11" id="KW-0539">Nucleus</keyword>
<feature type="compositionally biased region" description="Polar residues" evidence="12">
    <location>
        <begin position="151"/>
        <end position="173"/>
    </location>
</feature>
<sequence length="1009" mass="113183">MANQQSNAYPSTNGRGYYRSNDENTQFDSYRFDQQQQKQRTSSTNSSASTSQLPSSYSNGIMQASSSSATVPPSPPQLDDQKKRRRIQQACKACSFRRVKCNGENPCETCKKNEEECSYGQAKKRGPAKGTTRGSIKKHGMQRDNFEPSRNETAYSPQSDPSRHQPQYQQHFRATSYGGGSSSSFTSPPYLPSPQRSREYGEPSRSSFSFNAPRDTYGKEGSSTSNEYRAPPLEPYTRSHSYRDGMPGPSTDHYPRSDPIRAPFQQSSYHDPSLQRESKPLQSVEHPNATLAERLHKSIDIEGQELADLVLAQLYRERQDAKRKESQGSKSTGKRIEKGTDDHQAEASRGKISVSEQMELPTIPDAIIPKLFNVFWSVIMLHWPVFLRHDYPTVDDLRLMCENDHPFLFNSICSLAALVWASANEGGSLDSGSETTLSARQISTIFAVRAHYHHISAILNPTIESTAAMSFLSLRETGAGRPSQAAHYCWTACRMVMDLGLHRQTEMAQIMGSSFTKMEDEYRRRIYWSIYVIDKMMAVQLGRPPVLRDAESDCPLPSFEGEENVWTLPQKSFSEKTNGKPLNMATYFTHGCRLARLSEYIITQYNVIKGKQTVAFGSVPGKDQPDWQSTVAYLHQQLEEWDQQTPMNLRWYANKGEAFFPYIIHQQMWAQACRILLHRPYILKPTDKHSGINSHAECSKATDAIWQMFCDYERLFSLGKVPSSTVYCLFSAATIALANTTSIDSTLCKTAKRQLCDIVGWFIKMTETWSSATQHLAILEKLSSTINVDLSETGLQEPGLRAALQNKLEIGTMGMYGTERVRNTLRSKLHPNSVSDGKSGVSLLDGIPSLGRLRQPTPASHMNSPSANTSSFNTGNLAVNNQSQAESSTAEEQLQSQSLDAFWPDMPLGEDFQRWLSFTHTYFTVLGNSSNENLPIEQISNAPITMASSEAYLPFDSHNQQQHGMPSTQYAPHGPGPHHQPYQSSNPNYPPSHTQSTEGFYPNLPFPHS</sequence>
<feature type="compositionally biased region" description="Low complexity" evidence="12">
    <location>
        <begin position="977"/>
        <end position="987"/>
    </location>
</feature>
<evidence type="ECO:0000256" key="1">
    <source>
        <dbReference type="ARBA" id="ARBA00004123"/>
    </source>
</evidence>
<evidence type="ECO:0000256" key="11">
    <source>
        <dbReference type="ARBA" id="ARBA00023242"/>
    </source>
</evidence>
<evidence type="ECO:0000256" key="2">
    <source>
        <dbReference type="ARBA" id="ARBA00022603"/>
    </source>
</evidence>
<feature type="region of interest" description="Disordered" evidence="12">
    <location>
        <begin position="319"/>
        <end position="351"/>
    </location>
</feature>
<dbReference type="CDD" id="cd00067">
    <property type="entry name" value="GAL4"/>
    <property type="match status" value="1"/>
</dbReference>
<evidence type="ECO:0000256" key="8">
    <source>
        <dbReference type="ARBA" id="ARBA00023015"/>
    </source>
</evidence>
<feature type="compositionally biased region" description="Polar residues" evidence="12">
    <location>
        <begin position="1"/>
        <end position="14"/>
    </location>
</feature>
<dbReference type="GO" id="GO:0032259">
    <property type="term" value="P:methylation"/>
    <property type="evidence" value="ECO:0007669"/>
    <property type="project" value="UniProtKB-KW"/>
</dbReference>
<evidence type="ECO:0000313" key="14">
    <source>
        <dbReference type="EMBL" id="PWN33103.1"/>
    </source>
</evidence>
<evidence type="ECO:0000256" key="5">
    <source>
        <dbReference type="ARBA" id="ARBA00022723"/>
    </source>
</evidence>
<keyword evidence="8" id="KW-0805">Transcription regulation</keyword>
<name>A0A316VAA4_9BASI</name>
<keyword evidence="10" id="KW-0804">Transcription</keyword>
<evidence type="ECO:0000256" key="7">
    <source>
        <dbReference type="ARBA" id="ARBA00022833"/>
    </source>
</evidence>
<dbReference type="PROSITE" id="PS00463">
    <property type="entry name" value="ZN2_CY6_FUNGAL_1"/>
    <property type="match status" value="1"/>
</dbReference>
<keyword evidence="7" id="KW-0862">Zinc</keyword>
<dbReference type="Pfam" id="PF00172">
    <property type="entry name" value="Zn_clus"/>
    <property type="match status" value="1"/>
</dbReference>
<feature type="compositionally biased region" description="Polar residues" evidence="12">
    <location>
        <begin position="957"/>
        <end position="970"/>
    </location>
</feature>
<dbReference type="EMBL" id="KZ819605">
    <property type="protein sequence ID" value="PWN33103.1"/>
    <property type="molecule type" value="Genomic_DNA"/>
</dbReference>
<keyword evidence="15" id="KW-1185">Reference proteome</keyword>
<feature type="compositionally biased region" description="Polar residues" evidence="12">
    <location>
        <begin position="857"/>
        <end position="876"/>
    </location>
</feature>
<keyword evidence="3" id="KW-0808">Transferase</keyword>
<dbReference type="Gene3D" id="4.10.240.10">
    <property type="entry name" value="Zn(2)-C6 fungal-type DNA-binding domain"/>
    <property type="match status" value="1"/>
</dbReference>
<feature type="compositionally biased region" description="Basic and acidic residues" evidence="12">
    <location>
        <begin position="334"/>
        <end position="349"/>
    </location>
</feature>
<dbReference type="GO" id="GO:0003677">
    <property type="term" value="F:DNA binding"/>
    <property type="evidence" value="ECO:0007669"/>
    <property type="project" value="UniProtKB-KW"/>
</dbReference>
<dbReference type="CDD" id="cd12148">
    <property type="entry name" value="fungal_TF_MHR"/>
    <property type="match status" value="1"/>
</dbReference>
<feature type="compositionally biased region" description="Low complexity" evidence="12">
    <location>
        <begin position="41"/>
        <end position="71"/>
    </location>
</feature>
<dbReference type="RefSeq" id="XP_025353405.1">
    <property type="nucleotide sequence ID" value="XM_025501923.1"/>
</dbReference>
<dbReference type="InterPro" id="IPR007219">
    <property type="entry name" value="XnlR_reg_dom"/>
</dbReference>
<dbReference type="GO" id="GO:0015667">
    <property type="term" value="F:site-specific DNA-methyltransferase (cytosine-N4-specific) activity"/>
    <property type="evidence" value="ECO:0007669"/>
    <property type="project" value="InterPro"/>
</dbReference>
<dbReference type="Pfam" id="PF04082">
    <property type="entry name" value="Fungal_trans"/>
    <property type="match status" value="1"/>
</dbReference>
<dbReference type="InterPro" id="IPR036864">
    <property type="entry name" value="Zn2-C6_fun-type_DNA-bd_sf"/>
</dbReference>
<dbReference type="SUPFAM" id="SSF57701">
    <property type="entry name" value="Zn2/Cys6 DNA-binding domain"/>
    <property type="match status" value="1"/>
</dbReference>
<proteinExistence type="predicted"/>
<keyword evidence="4" id="KW-0949">S-adenosyl-L-methionine</keyword>
<feature type="region of interest" description="Disordered" evidence="12">
    <location>
        <begin position="957"/>
        <end position="1009"/>
    </location>
</feature>
<evidence type="ECO:0000256" key="6">
    <source>
        <dbReference type="ARBA" id="ARBA00022747"/>
    </source>
</evidence>
<feature type="region of interest" description="Disordered" evidence="12">
    <location>
        <begin position="116"/>
        <end position="282"/>
    </location>
</feature>
<dbReference type="InterPro" id="IPR001138">
    <property type="entry name" value="Zn2Cys6_DnaBD"/>
</dbReference>
<comment type="subcellular location">
    <subcellularLocation>
        <location evidence="1">Nucleus</location>
    </subcellularLocation>
</comment>
<keyword evidence="5" id="KW-0479">Metal-binding</keyword>
<keyword evidence="9" id="KW-0238">DNA-binding</keyword>
<dbReference type="InterPro" id="IPR017985">
    <property type="entry name" value="MeTrfase_CN4_CS"/>
</dbReference>
<dbReference type="GO" id="GO:0000981">
    <property type="term" value="F:DNA-binding transcription factor activity, RNA polymerase II-specific"/>
    <property type="evidence" value="ECO:0007669"/>
    <property type="project" value="InterPro"/>
</dbReference>
<organism evidence="14 15">
    <name type="scientific">Meira miltonrushii</name>
    <dbReference type="NCBI Taxonomy" id="1280837"/>
    <lineage>
        <taxon>Eukaryota</taxon>
        <taxon>Fungi</taxon>
        <taxon>Dikarya</taxon>
        <taxon>Basidiomycota</taxon>
        <taxon>Ustilaginomycotina</taxon>
        <taxon>Exobasidiomycetes</taxon>
        <taxon>Exobasidiales</taxon>
        <taxon>Brachybasidiaceae</taxon>
        <taxon>Meira</taxon>
    </lineage>
</organism>
<protein>
    <recommendedName>
        <fullName evidence="13">Zn(2)-C6 fungal-type domain-containing protein</fullName>
    </recommendedName>
</protein>
<feature type="region of interest" description="Disordered" evidence="12">
    <location>
        <begin position="852"/>
        <end position="876"/>
    </location>
</feature>
<keyword evidence="6" id="KW-0680">Restriction system</keyword>
<dbReference type="GO" id="GO:0006351">
    <property type="term" value="P:DNA-templated transcription"/>
    <property type="evidence" value="ECO:0007669"/>
    <property type="project" value="InterPro"/>
</dbReference>
<evidence type="ECO:0000256" key="3">
    <source>
        <dbReference type="ARBA" id="ARBA00022679"/>
    </source>
</evidence>
<dbReference type="GeneID" id="37023704"/>
<keyword evidence="2" id="KW-0489">Methyltransferase</keyword>
<evidence type="ECO:0000256" key="12">
    <source>
        <dbReference type="SAM" id="MobiDB-lite"/>
    </source>
</evidence>
<dbReference type="GO" id="GO:0009307">
    <property type="term" value="P:DNA restriction-modification system"/>
    <property type="evidence" value="ECO:0007669"/>
    <property type="project" value="UniProtKB-KW"/>
</dbReference>
<dbReference type="SMART" id="SM00066">
    <property type="entry name" value="GAL4"/>
    <property type="match status" value="1"/>
</dbReference>
<feature type="domain" description="Zn(2)-C6 fungal-type" evidence="13">
    <location>
        <begin position="90"/>
        <end position="119"/>
    </location>
</feature>
<feature type="region of interest" description="Disordered" evidence="12">
    <location>
        <begin position="1"/>
        <end position="84"/>
    </location>
</feature>
<dbReference type="PANTHER" id="PTHR31313">
    <property type="entry name" value="TY1 ENHANCER ACTIVATOR"/>
    <property type="match status" value="1"/>
</dbReference>
<dbReference type="Proteomes" id="UP000245771">
    <property type="component" value="Unassembled WGS sequence"/>
</dbReference>